<dbReference type="EMBL" id="JAACJN010000009">
    <property type="protein sequence ID" value="KAF5391659.1"/>
    <property type="molecule type" value="Genomic_DNA"/>
</dbReference>
<organism evidence="2 3">
    <name type="scientific">Collybiopsis confluens</name>
    <dbReference type="NCBI Taxonomy" id="2823264"/>
    <lineage>
        <taxon>Eukaryota</taxon>
        <taxon>Fungi</taxon>
        <taxon>Dikarya</taxon>
        <taxon>Basidiomycota</taxon>
        <taxon>Agaricomycotina</taxon>
        <taxon>Agaricomycetes</taxon>
        <taxon>Agaricomycetidae</taxon>
        <taxon>Agaricales</taxon>
        <taxon>Marasmiineae</taxon>
        <taxon>Omphalotaceae</taxon>
        <taxon>Collybiopsis</taxon>
    </lineage>
</organism>
<feature type="region of interest" description="Disordered" evidence="1">
    <location>
        <begin position="401"/>
        <end position="436"/>
    </location>
</feature>
<dbReference type="OrthoDB" id="3262423at2759"/>
<proteinExistence type="predicted"/>
<dbReference type="AlphaFoldDB" id="A0A8H5MF81"/>
<name>A0A8H5MF81_9AGAR</name>
<gene>
    <name evidence="2" type="ORF">D9757_002486</name>
</gene>
<keyword evidence="3" id="KW-1185">Reference proteome</keyword>
<reference evidence="2 3" key="1">
    <citation type="journal article" date="2020" name="ISME J.">
        <title>Uncovering the hidden diversity of litter-decomposition mechanisms in mushroom-forming fungi.</title>
        <authorList>
            <person name="Floudas D."/>
            <person name="Bentzer J."/>
            <person name="Ahren D."/>
            <person name="Johansson T."/>
            <person name="Persson P."/>
            <person name="Tunlid A."/>
        </authorList>
    </citation>
    <scope>NUCLEOTIDE SEQUENCE [LARGE SCALE GENOMIC DNA]</scope>
    <source>
        <strain evidence="2 3">CBS 406.79</strain>
    </source>
</reference>
<accession>A0A8H5MF81</accession>
<sequence>MDSPYNAFAHLNSPSVAQSVASLPAYSPPSRRIGSRQRESTEHVIESSSNRVQKNAKPWAVLRVHSKGPEGGLPTFLEGEQIKGSVTLDSSMSNSRHISAVRVIVRGELSIGTQEADRVTFLELASTLWAKDSPEPRRDLHWPFSVSLPRQVITSSGTAKEIEAYPLPPTFIERNTTFVYIPTTRPDPPSLLRQLAYQERSSLLGPNADPDGWYTLPPTKVSGKLFNNRVVEVTCRLSLAKPLCYTRGSVIPLSLTLTSADSQALDLLSSRQALAVRLRRKIASKHAGTRAEIGAPWSGLWPSMEDSVDVLHSAIWWKRPGDNISSGDTSGSQLSRELEGEILLSKNLKPTFRISHFGTEYFVVMLPFTTTSFVPSTLAQRFNNGPLITVPVEIATMYPKGPRPIAHSPPEYQRPSTARPASRSNTSRSATLNGFE</sequence>
<evidence type="ECO:0000313" key="3">
    <source>
        <dbReference type="Proteomes" id="UP000518752"/>
    </source>
</evidence>
<protein>
    <recommendedName>
        <fullName evidence="4">Arrestin-like N-terminal domain-containing protein</fullName>
    </recommendedName>
</protein>
<dbReference type="Proteomes" id="UP000518752">
    <property type="component" value="Unassembled WGS sequence"/>
</dbReference>
<evidence type="ECO:0000256" key="1">
    <source>
        <dbReference type="SAM" id="MobiDB-lite"/>
    </source>
</evidence>
<feature type="compositionally biased region" description="Polar residues" evidence="1">
    <location>
        <begin position="422"/>
        <end position="436"/>
    </location>
</feature>
<evidence type="ECO:0000313" key="2">
    <source>
        <dbReference type="EMBL" id="KAF5391659.1"/>
    </source>
</evidence>
<evidence type="ECO:0008006" key="4">
    <source>
        <dbReference type="Google" id="ProtNLM"/>
    </source>
</evidence>
<comment type="caution">
    <text evidence="2">The sequence shown here is derived from an EMBL/GenBank/DDBJ whole genome shotgun (WGS) entry which is preliminary data.</text>
</comment>